<dbReference type="PANTHER" id="PTHR38041:SF2">
    <property type="entry name" value="SECRETED CHORISMATE MUTASE"/>
    <property type="match status" value="1"/>
</dbReference>
<dbReference type="PANTHER" id="PTHR38041">
    <property type="entry name" value="CHORISMATE MUTASE"/>
    <property type="match status" value="1"/>
</dbReference>
<dbReference type="Proteomes" id="UP000050554">
    <property type="component" value="Unassembled WGS sequence"/>
</dbReference>
<dbReference type="PATRIC" id="fig|55398.3.peg.1734"/>
<protein>
    <recommendedName>
        <fullName evidence="2">chorismate mutase</fullName>
        <ecNumber evidence="2">5.4.99.5</ecNumber>
    </recommendedName>
</protein>
<comment type="pathway">
    <text evidence="1">Metabolic intermediate biosynthesis; prephenate biosynthesis; prephenate from chorismate: step 1/1.</text>
</comment>
<dbReference type="InterPro" id="IPR036263">
    <property type="entry name" value="Chorismate_II_sf"/>
</dbReference>
<dbReference type="InterPro" id="IPR008240">
    <property type="entry name" value="Chorismate_mutase_periplasmic"/>
</dbReference>
<dbReference type="UniPathway" id="UPA00120">
    <property type="reaction ID" value="UER00203"/>
</dbReference>
<sequence>MVGQFMNLYSLEGTGPEPRRGVNSSSFPTMERPMRMLLASSLLTLTCLSSGFIFAAEQKPSALEPLLQAISERLTIADQVALSKWDSGKAVEDPPREQQVITAAQARAAEFKLNPEDVQRLFRAQIEANKRVQNALLAQWHAAGKAPDTVRLSLVDDIRPKLDRLQTELLKAYADFQPVRASADCQTLLDAALKRHLSDPIHDQALVLATADLCAPKL</sequence>
<proteinExistence type="predicted"/>
<evidence type="ECO:0000256" key="1">
    <source>
        <dbReference type="ARBA" id="ARBA00004817"/>
    </source>
</evidence>
<accession>A0A0P9ZP59</accession>
<dbReference type="PROSITE" id="PS51168">
    <property type="entry name" value="CHORISMATE_MUT_2"/>
    <property type="match status" value="1"/>
</dbReference>
<dbReference type="Gene3D" id="1.20.59.10">
    <property type="entry name" value="Chorismate mutase"/>
    <property type="match status" value="1"/>
</dbReference>
<dbReference type="NCBIfam" id="NF006741">
    <property type="entry name" value="PRK09269.1"/>
    <property type="match status" value="1"/>
</dbReference>
<organism evidence="6 7">
    <name type="scientific">Pseudomonas syringae pv. ribicola</name>
    <dbReference type="NCBI Taxonomy" id="55398"/>
    <lineage>
        <taxon>Bacteria</taxon>
        <taxon>Pseudomonadati</taxon>
        <taxon>Pseudomonadota</taxon>
        <taxon>Gammaproteobacteria</taxon>
        <taxon>Pseudomonadales</taxon>
        <taxon>Pseudomonadaceae</taxon>
        <taxon>Pseudomonas</taxon>
    </lineage>
</organism>
<dbReference type="InterPro" id="IPR051331">
    <property type="entry name" value="Chorismate_mutase-related"/>
</dbReference>
<gene>
    <name evidence="6" type="ORF">ALO47_04683</name>
</gene>
<evidence type="ECO:0000313" key="7">
    <source>
        <dbReference type="Proteomes" id="UP000050554"/>
    </source>
</evidence>
<dbReference type="EMBL" id="LJRF01000059">
    <property type="protein sequence ID" value="KPY49439.1"/>
    <property type="molecule type" value="Genomic_DNA"/>
</dbReference>
<dbReference type="SMART" id="SM00830">
    <property type="entry name" value="CM_2"/>
    <property type="match status" value="1"/>
</dbReference>
<dbReference type="GO" id="GO:0009697">
    <property type="term" value="P:salicylic acid biosynthetic process"/>
    <property type="evidence" value="ECO:0007669"/>
    <property type="project" value="TreeGrafter"/>
</dbReference>
<dbReference type="PIRSF" id="PIRSF026640">
    <property type="entry name" value="Peripl_chor_mut"/>
    <property type="match status" value="1"/>
</dbReference>
<dbReference type="SUPFAM" id="SSF48600">
    <property type="entry name" value="Chorismate mutase II"/>
    <property type="match status" value="1"/>
</dbReference>
<keyword evidence="3" id="KW-0732">Signal</keyword>
<reference evidence="6 7" key="1">
    <citation type="submission" date="2015-09" db="EMBL/GenBank/DDBJ databases">
        <title>Genome announcement of multiple Pseudomonas syringae strains.</title>
        <authorList>
            <person name="Thakur S."/>
            <person name="Wang P.W."/>
            <person name="Gong Y."/>
            <person name="Weir B.S."/>
            <person name="Guttman D.S."/>
        </authorList>
    </citation>
    <scope>NUCLEOTIDE SEQUENCE [LARGE SCALE GENOMIC DNA]</scope>
    <source>
        <strain evidence="6 7">ICMP3882</strain>
    </source>
</reference>
<dbReference type="Pfam" id="PF01817">
    <property type="entry name" value="CM_2"/>
    <property type="match status" value="1"/>
</dbReference>
<dbReference type="AlphaFoldDB" id="A0A0P9ZP59"/>
<dbReference type="NCBIfam" id="TIGR01806">
    <property type="entry name" value="CM_mono2"/>
    <property type="match status" value="1"/>
</dbReference>
<dbReference type="GO" id="GO:0046417">
    <property type="term" value="P:chorismate metabolic process"/>
    <property type="evidence" value="ECO:0007669"/>
    <property type="project" value="InterPro"/>
</dbReference>
<dbReference type="GO" id="GO:0004106">
    <property type="term" value="F:chorismate mutase activity"/>
    <property type="evidence" value="ECO:0007669"/>
    <property type="project" value="UniProtKB-EC"/>
</dbReference>
<evidence type="ECO:0000313" key="6">
    <source>
        <dbReference type="EMBL" id="KPY49439.1"/>
    </source>
</evidence>
<comment type="caution">
    <text evidence="6">The sequence shown here is derived from an EMBL/GenBank/DDBJ whole genome shotgun (WGS) entry which is preliminary data.</text>
</comment>
<evidence type="ECO:0000256" key="2">
    <source>
        <dbReference type="ARBA" id="ARBA00012404"/>
    </source>
</evidence>
<dbReference type="EC" id="5.4.99.5" evidence="2"/>
<dbReference type="InterPro" id="IPR036979">
    <property type="entry name" value="CM_dom_sf"/>
</dbReference>
<evidence type="ECO:0000259" key="5">
    <source>
        <dbReference type="PROSITE" id="PS51168"/>
    </source>
</evidence>
<keyword evidence="4" id="KW-0413">Isomerase</keyword>
<name>A0A0P9ZP59_PSESI</name>
<evidence type="ECO:0000256" key="3">
    <source>
        <dbReference type="ARBA" id="ARBA00022729"/>
    </source>
</evidence>
<evidence type="ECO:0000256" key="4">
    <source>
        <dbReference type="ARBA" id="ARBA00023235"/>
    </source>
</evidence>
<feature type="domain" description="Chorismate mutase" evidence="5">
    <location>
        <begin position="39"/>
        <end position="137"/>
    </location>
</feature>
<dbReference type="InterPro" id="IPR002701">
    <property type="entry name" value="CM_II_prokaryot"/>
</dbReference>